<sequence>MEMKKKFGAHHIYITITSSHRRLNNFAGDLYGALVSWFVLYATRRDYSAARRCCFWMDEQVNNQILTNDTAGSRGLAVEEDEPLMVGLHDSGDGTPATRNEFPSLDWTEGNPSEIDGAEIPTERSPLNEVLHD</sequence>
<reference evidence="2" key="1">
    <citation type="submission" date="2015-04" db="UniProtKB">
        <authorList>
            <consortium name="EnsemblPlants"/>
        </authorList>
    </citation>
    <scope>IDENTIFICATION</scope>
</reference>
<evidence type="ECO:0000313" key="2">
    <source>
        <dbReference type="EnsemblPlants" id="OPUNC02G34480.1"/>
    </source>
</evidence>
<dbReference type="EnsemblPlants" id="OPUNC02G34480.1">
    <property type="protein sequence ID" value="OPUNC02G34480.1"/>
    <property type="gene ID" value="OPUNC02G34480"/>
</dbReference>
<evidence type="ECO:0000313" key="3">
    <source>
        <dbReference type="Proteomes" id="UP000026962"/>
    </source>
</evidence>
<protein>
    <submittedName>
        <fullName evidence="2">Uncharacterized protein</fullName>
    </submittedName>
</protein>
<proteinExistence type="predicted"/>
<reference evidence="2" key="2">
    <citation type="submission" date="2018-05" db="EMBL/GenBank/DDBJ databases">
        <title>OpunRS2 (Oryza punctata Reference Sequence Version 2).</title>
        <authorList>
            <person name="Zhang J."/>
            <person name="Kudrna D."/>
            <person name="Lee S."/>
            <person name="Talag J."/>
            <person name="Welchert J."/>
            <person name="Wing R.A."/>
        </authorList>
    </citation>
    <scope>NUCLEOTIDE SEQUENCE [LARGE SCALE GENOMIC DNA]</scope>
</reference>
<accession>A0A0E0K6W3</accession>
<dbReference type="Gramene" id="OPUNC02G34480.1">
    <property type="protein sequence ID" value="OPUNC02G34480.1"/>
    <property type="gene ID" value="OPUNC02G34480"/>
</dbReference>
<dbReference type="AlphaFoldDB" id="A0A0E0K6W3"/>
<organism evidence="2">
    <name type="scientific">Oryza punctata</name>
    <name type="common">Red rice</name>
    <dbReference type="NCBI Taxonomy" id="4537"/>
    <lineage>
        <taxon>Eukaryota</taxon>
        <taxon>Viridiplantae</taxon>
        <taxon>Streptophyta</taxon>
        <taxon>Embryophyta</taxon>
        <taxon>Tracheophyta</taxon>
        <taxon>Spermatophyta</taxon>
        <taxon>Magnoliopsida</taxon>
        <taxon>Liliopsida</taxon>
        <taxon>Poales</taxon>
        <taxon>Poaceae</taxon>
        <taxon>BOP clade</taxon>
        <taxon>Oryzoideae</taxon>
        <taxon>Oryzeae</taxon>
        <taxon>Oryzinae</taxon>
        <taxon>Oryza</taxon>
    </lineage>
</organism>
<evidence type="ECO:0000256" key="1">
    <source>
        <dbReference type="SAM" id="MobiDB-lite"/>
    </source>
</evidence>
<dbReference type="Proteomes" id="UP000026962">
    <property type="component" value="Chromosome 2"/>
</dbReference>
<name>A0A0E0K6W3_ORYPU</name>
<dbReference type="HOGENOM" id="CLU_1910059_0_0_1"/>
<keyword evidence="3" id="KW-1185">Reference proteome</keyword>
<feature type="region of interest" description="Disordered" evidence="1">
    <location>
        <begin position="86"/>
        <end position="133"/>
    </location>
</feature>